<feature type="chain" id="PRO_5002003526" evidence="4">
    <location>
        <begin position="26"/>
        <end position="274"/>
    </location>
</feature>
<dbReference type="STRING" id="1121899.GCA_000430025_00893"/>
<evidence type="ECO:0000313" key="7">
    <source>
        <dbReference type="Proteomes" id="UP000030121"/>
    </source>
</evidence>
<protein>
    <submittedName>
        <fullName evidence="6">Endonuclease</fullName>
    </submittedName>
</protein>
<feature type="domain" description="Endonuclease/exonuclease/phosphatase" evidence="5">
    <location>
        <begin position="30"/>
        <end position="264"/>
    </location>
</feature>
<evidence type="ECO:0000313" key="6">
    <source>
        <dbReference type="EMBL" id="KGO90560.1"/>
    </source>
</evidence>
<dbReference type="Proteomes" id="UP000030121">
    <property type="component" value="Unassembled WGS sequence"/>
</dbReference>
<dbReference type="eggNOG" id="COG3568">
    <property type="taxonomic scope" value="Bacteria"/>
</dbReference>
<evidence type="ECO:0000256" key="1">
    <source>
        <dbReference type="ARBA" id="ARBA00007359"/>
    </source>
</evidence>
<name>A0A0A2MQM1_9FLAO</name>
<keyword evidence="6" id="KW-0255">Endonuclease</keyword>
<dbReference type="CDD" id="cd10283">
    <property type="entry name" value="MnuA_DNase1-like"/>
    <property type="match status" value="1"/>
</dbReference>
<evidence type="ECO:0000256" key="3">
    <source>
        <dbReference type="ARBA" id="ARBA00022801"/>
    </source>
</evidence>
<comment type="caution">
    <text evidence="6">The sequence shown here is derived from an EMBL/GenBank/DDBJ whole genome shotgun (WGS) entry which is preliminary data.</text>
</comment>
<keyword evidence="7" id="KW-1185">Reference proteome</keyword>
<dbReference type="PANTHER" id="PTHR11371">
    <property type="entry name" value="DEOXYRIBONUCLEASE"/>
    <property type="match status" value="1"/>
</dbReference>
<dbReference type="InterPro" id="IPR036691">
    <property type="entry name" value="Endo/exonu/phosph_ase_sf"/>
</dbReference>
<evidence type="ECO:0000256" key="4">
    <source>
        <dbReference type="SAM" id="SignalP"/>
    </source>
</evidence>
<organism evidence="6 7">
    <name type="scientific">Flavobacterium suncheonense GH29-5 = DSM 17707</name>
    <dbReference type="NCBI Taxonomy" id="1121899"/>
    <lineage>
        <taxon>Bacteria</taxon>
        <taxon>Pseudomonadati</taxon>
        <taxon>Bacteroidota</taxon>
        <taxon>Flavobacteriia</taxon>
        <taxon>Flavobacteriales</taxon>
        <taxon>Flavobacteriaceae</taxon>
        <taxon>Flavobacterium</taxon>
    </lineage>
</organism>
<dbReference type="InterPro" id="IPR016202">
    <property type="entry name" value="DNase_I"/>
</dbReference>
<evidence type="ECO:0000256" key="2">
    <source>
        <dbReference type="ARBA" id="ARBA00022722"/>
    </source>
</evidence>
<dbReference type="InterPro" id="IPR005135">
    <property type="entry name" value="Endo/exonuclease/phosphatase"/>
</dbReference>
<dbReference type="Gene3D" id="3.60.10.10">
    <property type="entry name" value="Endonuclease/exonuclease/phosphatase"/>
    <property type="match status" value="1"/>
</dbReference>
<dbReference type="SUPFAM" id="SSF56219">
    <property type="entry name" value="DNase I-like"/>
    <property type="match status" value="1"/>
</dbReference>
<reference evidence="6 7" key="1">
    <citation type="submission" date="2013-09" db="EMBL/GenBank/DDBJ databases">
        <authorList>
            <person name="Zeng Z."/>
            <person name="Chen C."/>
        </authorList>
    </citation>
    <scope>NUCLEOTIDE SEQUENCE [LARGE SCALE GENOMIC DNA]</scope>
    <source>
        <strain evidence="6 7">GH29-5</strain>
    </source>
</reference>
<dbReference type="GO" id="GO:0004519">
    <property type="term" value="F:endonuclease activity"/>
    <property type="evidence" value="ECO:0007669"/>
    <property type="project" value="UniProtKB-KW"/>
</dbReference>
<comment type="similarity">
    <text evidence="1">Belongs to the DNase I family.</text>
</comment>
<gene>
    <name evidence="6" type="ORF">Q764_00090</name>
</gene>
<dbReference type="AlphaFoldDB" id="A0A0A2MQM1"/>
<dbReference type="GO" id="GO:0016787">
    <property type="term" value="F:hydrolase activity"/>
    <property type="evidence" value="ECO:0007669"/>
    <property type="project" value="UniProtKB-KW"/>
</dbReference>
<dbReference type="EMBL" id="JRLW01000001">
    <property type="protein sequence ID" value="KGO90560.1"/>
    <property type="molecule type" value="Genomic_DNA"/>
</dbReference>
<keyword evidence="4" id="KW-0732">Signal</keyword>
<keyword evidence="3" id="KW-0378">Hydrolase</keyword>
<dbReference type="SMART" id="SM00476">
    <property type="entry name" value="DNaseIc"/>
    <property type="match status" value="1"/>
</dbReference>
<keyword evidence="2" id="KW-0540">Nuclease</keyword>
<dbReference type="GO" id="GO:0006308">
    <property type="term" value="P:DNA catabolic process"/>
    <property type="evidence" value="ECO:0007669"/>
    <property type="project" value="InterPro"/>
</dbReference>
<proteinExistence type="inferred from homology"/>
<dbReference type="GO" id="GO:0004536">
    <property type="term" value="F:DNA nuclease activity"/>
    <property type="evidence" value="ECO:0007669"/>
    <property type="project" value="InterPro"/>
</dbReference>
<accession>A0A0A2MQM1</accession>
<evidence type="ECO:0000259" key="5">
    <source>
        <dbReference type="Pfam" id="PF03372"/>
    </source>
</evidence>
<sequence length="274" mass="31410">MKFISCVLKKSLIILLILCAHLCSSQIKLCTWNIANIGSSKSDENLEYIANTIKKFDVVAIQEVVPNDGGAQTIAKLADILNRKGAKWDYIVSNPTTGSKYKTERYAFLWKVAQLKKIGEAWLEAKYQLEIDREPYYCTFQYKGKNFTLSNFHAITKKLQPETEIKYFKFLPKQYSEHNLIFLGDFNCPQSHSVFGPLKGMGYKPVFQNQKTSLKKQCNGSDCLASEYDNIFINTSKVEVINTGVIHFYQDFESIQKTKEISDHIPIWATIEIK</sequence>
<dbReference type="PANTHER" id="PTHR11371:SF31">
    <property type="entry name" value="EXTRACELLULAR NUCLEASE"/>
    <property type="match status" value="1"/>
</dbReference>
<dbReference type="Pfam" id="PF03372">
    <property type="entry name" value="Exo_endo_phos"/>
    <property type="match status" value="1"/>
</dbReference>
<feature type="signal peptide" evidence="4">
    <location>
        <begin position="1"/>
        <end position="25"/>
    </location>
</feature>